<dbReference type="Proteomes" id="UP001194468">
    <property type="component" value="Unassembled WGS sequence"/>
</dbReference>
<dbReference type="SUPFAM" id="SSF49899">
    <property type="entry name" value="Concanavalin A-like lectins/glucanases"/>
    <property type="match status" value="1"/>
</dbReference>
<evidence type="ECO:0000256" key="3">
    <source>
        <dbReference type="ARBA" id="ARBA00022729"/>
    </source>
</evidence>
<organism evidence="9 10">
    <name type="scientific">Boletus edulis BED1</name>
    <dbReference type="NCBI Taxonomy" id="1328754"/>
    <lineage>
        <taxon>Eukaryota</taxon>
        <taxon>Fungi</taxon>
        <taxon>Dikarya</taxon>
        <taxon>Basidiomycota</taxon>
        <taxon>Agaricomycotina</taxon>
        <taxon>Agaricomycetes</taxon>
        <taxon>Agaricomycetidae</taxon>
        <taxon>Boletales</taxon>
        <taxon>Boletineae</taxon>
        <taxon>Boletaceae</taxon>
        <taxon>Boletoideae</taxon>
        <taxon>Boletus</taxon>
    </lineage>
</organism>
<evidence type="ECO:0000259" key="8">
    <source>
        <dbReference type="PROSITE" id="PS51328"/>
    </source>
</evidence>
<dbReference type="InterPro" id="IPR005052">
    <property type="entry name" value="Lectin_leg"/>
</dbReference>
<dbReference type="GO" id="GO:0006888">
    <property type="term" value="P:endoplasmic reticulum to Golgi vesicle-mediated transport"/>
    <property type="evidence" value="ECO:0007669"/>
    <property type="project" value="TreeGrafter"/>
</dbReference>
<dbReference type="InterPro" id="IPR013320">
    <property type="entry name" value="ConA-like_dom_sf"/>
</dbReference>
<dbReference type="GO" id="GO:0000139">
    <property type="term" value="C:Golgi membrane"/>
    <property type="evidence" value="ECO:0007669"/>
    <property type="project" value="TreeGrafter"/>
</dbReference>
<evidence type="ECO:0000256" key="1">
    <source>
        <dbReference type="ARBA" id="ARBA00004479"/>
    </source>
</evidence>
<feature type="chain" id="PRO_5042297501" evidence="7">
    <location>
        <begin position="29"/>
        <end position="348"/>
    </location>
</feature>
<keyword evidence="3 7" id="KW-0732">Signal</keyword>
<dbReference type="Pfam" id="PF03388">
    <property type="entry name" value="Lectin_leg-like"/>
    <property type="match status" value="1"/>
</dbReference>
<feature type="transmembrane region" description="Helical" evidence="6">
    <location>
        <begin position="298"/>
        <end position="319"/>
    </location>
</feature>
<feature type="domain" description="L-type lectin-like" evidence="8">
    <location>
        <begin position="42"/>
        <end position="265"/>
    </location>
</feature>
<reference evidence="9" key="1">
    <citation type="submission" date="2019-10" db="EMBL/GenBank/DDBJ databases">
        <authorList>
            <consortium name="DOE Joint Genome Institute"/>
            <person name="Kuo A."/>
            <person name="Miyauchi S."/>
            <person name="Kiss E."/>
            <person name="Drula E."/>
            <person name="Kohler A."/>
            <person name="Sanchez-Garcia M."/>
            <person name="Andreopoulos B."/>
            <person name="Barry K.W."/>
            <person name="Bonito G."/>
            <person name="Buee M."/>
            <person name="Carver A."/>
            <person name="Chen C."/>
            <person name="Cichocki N."/>
            <person name="Clum A."/>
            <person name="Culley D."/>
            <person name="Crous P.W."/>
            <person name="Fauchery L."/>
            <person name="Girlanda M."/>
            <person name="Hayes R."/>
            <person name="Keri Z."/>
            <person name="LaButti K."/>
            <person name="Lipzen A."/>
            <person name="Lombard V."/>
            <person name="Magnuson J."/>
            <person name="Maillard F."/>
            <person name="Morin E."/>
            <person name="Murat C."/>
            <person name="Nolan M."/>
            <person name="Ohm R."/>
            <person name="Pangilinan J."/>
            <person name="Pereira M."/>
            <person name="Perotto S."/>
            <person name="Peter M."/>
            <person name="Riley R."/>
            <person name="Sitrit Y."/>
            <person name="Stielow B."/>
            <person name="Szollosi G."/>
            <person name="Zifcakova L."/>
            <person name="Stursova M."/>
            <person name="Spatafora J.W."/>
            <person name="Tedersoo L."/>
            <person name="Vaario L.-M."/>
            <person name="Yamada A."/>
            <person name="Yan M."/>
            <person name="Wang P."/>
            <person name="Xu J."/>
            <person name="Bruns T."/>
            <person name="Baldrian P."/>
            <person name="Vilgalys R."/>
            <person name="Henrissat B."/>
            <person name="Grigoriev I.V."/>
            <person name="Hibbett D."/>
            <person name="Nagy L.G."/>
            <person name="Martin F.M."/>
        </authorList>
    </citation>
    <scope>NUCLEOTIDE SEQUENCE</scope>
    <source>
        <strain evidence="9">BED1</strain>
    </source>
</reference>
<evidence type="ECO:0000256" key="2">
    <source>
        <dbReference type="ARBA" id="ARBA00022692"/>
    </source>
</evidence>
<dbReference type="CDD" id="cd07308">
    <property type="entry name" value="lectin_leg-like"/>
    <property type="match status" value="1"/>
</dbReference>
<protein>
    <submittedName>
        <fullName evidence="9">Legume-like lectin family-domain-containing protein</fullName>
    </submittedName>
</protein>
<dbReference type="PROSITE" id="PS51328">
    <property type="entry name" value="L_LECTIN_LIKE"/>
    <property type="match status" value="1"/>
</dbReference>
<sequence>MLSATRCFAALYFAFSLSLLSTLPSVYAAVDTKVANRTIERTVQLRTHSIHPPYIDEDLQNRWWDFGADAYINTNKHIRLTKATPSQMGWLWSRLPLSSTNYVIEIEFKVSGASSHLYGDGMAIWLTTERTQPGPVFGNKDKFEGLGIFVDTYANARHTFGFPRIVAMLGDGQTPYDHEHDGDANSIGSCSANVRRTNVVTKLKMTYVKDAYLDVKVHYKAWDDWTDCFRIDGISLPLSPYLGVSALTGEVFDAHDVISITTHSAVLSSQDAPLNKLTSSGGLFGSRHTDGSARGSSWLGWIIKLLFLAGVCVGGAYGYKAYKSRGRHGVLSGLGMDDRRGYGSRRRF</sequence>
<name>A0AAD4GBC2_BOLED</name>
<reference evidence="9" key="2">
    <citation type="journal article" date="2020" name="Nat. Commun.">
        <title>Large-scale genome sequencing of mycorrhizal fungi provides insights into the early evolution of symbiotic traits.</title>
        <authorList>
            <person name="Miyauchi S."/>
            <person name="Kiss E."/>
            <person name="Kuo A."/>
            <person name="Drula E."/>
            <person name="Kohler A."/>
            <person name="Sanchez-Garcia M."/>
            <person name="Morin E."/>
            <person name="Andreopoulos B."/>
            <person name="Barry K.W."/>
            <person name="Bonito G."/>
            <person name="Buee M."/>
            <person name="Carver A."/>
            <person name="Chen C."/>
            <person name="Cichocki N."/>
            <person name="Clum A."/>
            <person name="Culley D."/>
            <person name="Crous P.W."/>
            <person name="Fauchery L."/>
            <person name="Girlanda M."/>
            <person name="Hayes R.D."/>
            <person name="Keri Z."/>
            <person name="LaButti K."/>
            <person name="Lipzen A."/>
            <person name="Lombard V."/>
            <person name="Magnuson J."/>
            <person name="Maillard F."/>
            <person name="Murat C."/>
            <person name="Nolan M."/>
            <person name="Ohm R.A."/>
            <person name="Pangilinan J."/>
            <person name="Pereira M.F."/>
            <person name="Perotto S."/>
            <person name="Peter M."/>
            <person name="Pfister S."/>
            <person name="Riley R."/>
            <person name="Sitrit Y."/>
            <person name="Stielow J.B."/>
            <person name="Szollosi G."/>
            <person name="Zifcakova L."/>
            <person name="Stursova M."/>
            <person name="Spatafora J.W."/>
            <person name="Tedersoo L."/>
            <person name="Vaario L.M."/>
            <person name="Yamada A."/>
            <person name="Yan M."/>
            <person name="Wang P."/>
            <person name="Xu J."/>
            <person name="Bruns T."/>
            <person name="Baldrian P."/>
            <person name="Vilgalys R."/>
            <person name="Dunand C."/>
            <person name="Henrissat B."/>
            <person name="Grigoriev I.V."/>
            <person name="Hibbett D."/>
            <person name="Nagy L.G."/>
            <person name="Martin F.M."/>
        </authorList>
    </citation>
    <scope>NUCLEOTIDE SEQUENCE</scope>
    <source>
        <strain evidence="9">BED1</strain>
    </source>
</reference>
<evidence type="ECO:0000256" key="4">
    <source>
        <dbReference type="ARBA" id="ARBA00022989"/>
    </source>
</evidence>
<dbReference type="GO" id="GO:0005793">
    <property type="term" value="C:endoplasmic reticulum-Golgi intermediate compartment"/>
    <property type="evidence" value="ECO:0007669"/>
    <property type="project" value="TreeGrafter"/>
</dbReference>
<keyword evidence="5 6" id="KW-0472">Membrane</keyword>
<dbReference type="GO" id="GO:0005537">
    <property type="term" value="F:D-mannose binding"/>
    <property type="evidence" value="ECO:0007669"/>
    <property type="project" value="TreeGrafter"/>
</dbReference>
<keyword evidence="10" id="KW-1185">Reference proteome</keyword>
<feature type="signal peptide" evidence="7">
    <location>
        <begin position="1"/>
        <end position="28"/>
    </location>
</feature>
<evidence type="ECO:0000256" key="5">
    <source>
        <dbReference type="ARBA" id="ARBA00023136"/>
    </source>
</evidence>
<dbReference type="EMBL" id="WHUW01000026">
    <property type="protein sequence ID" value="KAF8435055.1"/>
    <property type="molecule type" value="Genomic_DNA"/>
</dbReference>
<dbReference type="GO" id="GO:0005789">
    <property type="term" value="C:endoplasmic reticulum membrane"/>
    <property type="evidence" value="ECO:0007669"/>
    <property type="project" value="TreeGrafter"/>
</dbReference>
<evidence type="ECO:0000313" key="10">
    <source>
        <dbReference type="Proteomes" id="UP001194468"/>
    </source>
</evidence>
<keyword evidence="4 6" id="KW-1133">Transmembrane helix</keyword>
<keyword evidence="2 6" id="KW-0812">Transmembrane</keyword>
<dbReference type="AlphaFoldDB" id="A0AAD4GBC2"/>
<comment type="subcellular location">
    <subcellularLocation>
        <location evidence="1">Membrane</location>
        <topology evidence="1">Single-pass type I membrane protein</topology>
    </subcellularLocation>
</comment>
<proteinExistence type="predicted"/>
<comment type="caution">
    <text evidence="9">The sequence shown here is derived from an EMBL/GenBank/DDBJ whole genome shotgun (WGS) entry which is preliminary data.</text>
</comment>
<accession>A0AAD4GBC2</accession>
<gene>
    <name evidence="9" type="ORF">L210DRAFT_2544839</name>
</gene>
<evidence type="ECO:0000256" key="6">
    <source>
        <dbReference type="SAM" id="Phobius"/>
    </source>
</evidence>
<dbReference type="PANTHER" id="PTHR12223:SF45">
    <property type="entry name" value="RE50040P"/>
    <property type="match status" value="1"/>
</dbReference>
<dbReference type="InterPro" id="IPR051136">
    <property type="entry name" value="Intracellular_Lectin-GPT"/>
</dbReference>
<evidence type="ECO:0000313" key="9">
    <source>
        <dbReference type="EMBL" id="KAF8435055.1"/>
    </source>
</evidence>
<evidence type="ECO:0000256" key="7">
    <source>
        <dbReference type="SAM" id="SignalP"/>
    </source>
</evidence>
<dbReference type="GO" id="GO:0030134">
    <property type="term" value="C:COPII-coated ER to Golgi transport vesicle"/>
    <property type="evidence" value="ECO:0007669"/>
    <property type="project" value="TreeGrafter"/>
</dbReference>
<dbReference type="Gene3D" id="2.60.120.200">
    <property type="match status" value="1"/>
</dbReference>
<dbReference type="PANTHER" id="PTHR12223">
    <property type="entry name" value="VESICULAR MANNOSE-BINDING LECTIN"/>
    <property type="match status" value="1"/>
</dbReference>